<sequence length="163" mass="16989">MAAELESPFDDSGYRSLAVAVGADDRPVAARLNSRNGALSLITCADAACTTPRVTTAQDGRDTEPSYRSRVRGGVSMAMRADGRPVIVRRDVRDGSVRLLDCRDRGCARIDPVALSGPSYNSALPAVVTDAAGWALVAYQDPAARQIILAACSGGRCGLAPPA</sequence>
<accession>A0A7W9L9C2</accession>
<dbReference type="EMBL" id="JACHMB010000001">
    <property type="protein sequence ID" value="MBB5775406.1"/>
    <property type="molecule type" value="Genomic_DNA"/>
</dbReference>
<dbReference type="Proteomes" id="UP000579153">
    <property type="component" value="Unassembled WGS sequence"/>
</dbReference>
<dbReference type="RefSeq" id="WP_185069095.1">
    <property type="nucleotide sequence ID" value="NZ_JACHMB010000001.1"/>
</dbReference>
<protein>
    <submittedName>
        <fullName evidence="1">Uncharacterized protein</fullName>
    </submittedName>
</protein>
<proteinExistence type="predicted"/>
<evidence type="ECO:0000313" key="2">
    <source>
        <dbReference type="Proteomes" id="UP000579153"/>
    </source>
</evidence>
<organism evidence="1 2">
    <name type="scientific">Nonomuraea jabiensis</name>
    <dbReference type="NCBI Taxonomy" id="882448"/>
    <lineage>
        <taxon>Bacteria</taxon>
        <taxon>Bacillati</taxon>
        <taxon>Actinomycetota</taxon>
        <taxon>Actinomycetes</taxon>
        <taxon>Streptosporangiales</taxon>
        <taxon>Streptosporangiaceae</taxon>
        <taxon>Nonomuraea</taxon>
    </lineage>
</organism>
<comment type="caution">
    <text evidence="1">The sequence shown here is derived from an EMBL/GenBank/DDBJ whole genome shotgun (WGS) entry which is preliminary data.</text>
</comment>
<reference evidence="1 2" key="1">
    <citation type="submission" date="2020-08" db="EMBL/GenBank/DDBJ databases">
        <title>Sequencing the genomes of 1000 actinobacteria strains.</title>
        <authorList>
            <person name="Klenk H.-P."/>
        </authorList>
    </citation>
    <scope>NUCLEOTIDE SEQUENCE [LARGE SCALE GENOMIC DNA]</scope>
    <source>
        <strain evidence="1 2">DSM 45507</strain>
    </source>
</reference>
<gene>
    <name evidence="1" type="ORF">HD596_002162</name>
</gene>
<name>A0A7W9L9C2_9ACTN</name>
<keyword evidence="2" id="KW-1185">Reference proteome</keyword>
<evidence type="ECO:0000313" key="1">
    <source>
        <dbReference type="EMBL" id="MBB5775406.1"/>
    </source>
</evidence>
<dbReference type="AlphaFoldDB" id="A0A7W9L9C2"/>